<dbReference type="Proteomes" id="UP000010808">
    <property type="component" value="Chromosome"/>
</dbReference>
<gene>
    <name evidence="1" type="ORF">DESAM_10298</name>
</gene>
<dbReference type="KEGG" id="dhy:DESAM_10298"/>
<organism evidence="1 2">
    <name type="scientific">Maridesulfovibrio hydrothermalis AM13 = DSM 14728</name>
    <dbReference type="NCBI Taxonomy" id="1121451"/>
    <lineage>
        <taxon>Bacteria</taxon>
        <taxon>Pseudomonadati</taxon>
        <taxon>Thermodesulfobacteriota</taxon>
        <taxon>Desulfovibrionia</taxon>
        <taxon>Desulfovibrionales</taxon>
        <taxon>Desulfovibrionaceae</taxon>
        <taxon>Maridesulfovibrio</taxon>
    </lineage>
</organism>
<evidence type="ECO:0000313" key="2">
    <source>
        <dbReference type="Proteomes" id="UP000010808"/>
    </source>
</evidence>
<name>L0R6E6_9BACT</name>
<dbReference type="AlphaFoldDB" id="L0R6E6"/>
<dbReference type="EMBL" id="FO203522">
    <property type="protein sequence ID" value="CCO22279.1"/>
    <property type="molecule type" value="Genomic_DNA"/>
</dbReference>
<proteinExistence type="predicted"/>
<sequence>MVVEWICQNENYNYQDYENHDFTEVCNFLLMWSYIEHKLISSTDQSNDHPISLSNAIFESKIDNIPTADSNSHVDHAYNFFVERYTSDPPKGNLESLKFQRRHELNFVKRELQRNTNSKNKLKCVAFICTRLRNNLFHGAKQLPNIIEQGALFKHATIGLKGVTIALKVCLDCYKNGSTNRSTDS</sequence>
<evidence type="ECO:0000313" key="1">
    <source>
        <dbReference type="EMBL" id="CCO22279.1"/>
    </source>
</evidence>
<reference evidence="1 2" key="1">
    <citation type="submission" date="2012-10" db="EMBL/GenBank/DDBJ databases">
        <authorList>
            <person name="Genoscope - CEA"/>
        </authorList>
    </citation>
    <scope>NUCLEOTIDE SEQUENCE [LARGE SCALE GENOMIC DNA]</scope>
    <source>
        <strain evidence="2">AM13 / DSM 14728</strain>
    </source>
</reference>
<accession>L0R6E6</accession>
<dbReference type="STRING" id="1121451.DESAM_10298"/>
<protein>
    <recommendedName>
        <fullName evidence="3">Apea-like HEPN domain-containing protein</fullName>
    </recommendedName>
</protein>
<dbReference type="HOGENOM" id="CLU_1459076_0_0_7"/>
<evidence type="ECO:0008006" key="3">
    <source>
        <dbReference type="Google" id="ProtNLM"/>
    </source>
</evidence>
<dbReference type="RefSeq" id="WP_015334889.1">
    <property type="nucleotide sequence ID" value="NC_020055.1"/>
</dbReference>
<dbReference type="OrthoDB" id="1904255at2"/>
<keyword evidence="2" id="KW-1185">Reference proteome</keyword>